<dbReference type="AlphaFoldDB" id="A0A5M3MRP3"/>
<dbReference type="OrthoDB" id="74360at2759"/>
<proteinExistence type="predicted"/>
<gene>
    <name evidence="2" type="ORF">CONPUDRAFT_152727</name>
</gene>
<evidence type="ECO:0000313" key="3">
    <source>
        <dbReference type="Proteomes" id="UP000053558"/>
    </source>
</evidence>
<dbReference type="Gene3D" id="3.50.50.60">
    <property type="entry name" value="FAD/NAD(P)-binding domain"/>
    <property type="match status" value="2"/>
</dbReference>
<dbReference type="OMA" id="GHEAFWY"/>
<sequence>MISKEINASEIATQWITSFNKAATDGDVDAFVKHFLPDGWLRDLLCFTWDFRSVDGHDNLASFFSESLGAGTRFSTVGMHDIVLDTSSTLSGPSTFPVPGTEIVGVQGAFHFALREPAARGRGFFRLMPSQEGYKALVVYTAMHELVGHEEPTERPRGIPLDATKMTTWEEDREKEVEAIESDPTVLIVGGGQCGLMAAARFRRMGIRALVIEKTPRVGDVWRNRYPTLTLHFPAHMSSFLYQPYPQTYPQYIGRTRLADFMESYAIQQELTIWTSSTLQSNPAPVFNETTKRWTVVVNRVGNVVTLNPKHLVIATGIGAPHVPQIPGQDKFRGDVYHSDLHTGAAQYKGKKAVVIGAGNASADICQDLVSKGAASTTLVQRSATCVTSLKLVETRFSAVYSEDRDLDDADLMNDSMPPRLILQISERTLEKSKKDDAALHKALEEKGMKLTSEYNGVKAGGLGFAYEQLAGEKLTGSTILDTGIGQLIANGHVKVKQGVQPSHFEENAIVFNDGSKIEADVVVLATGYYPAIAGLQALLGPEIATKVGPVWGLDSVGELRRTWRPSGQQGLWIFLGGFQQARYHSRHVGLQILAEELGIKAVTEAIPSEYFAKRVACGRADGLC</sequence>
<evidence type="ECO:0000256" key="1">
    <source>
        <dbReference type="ARBA" id="ARBA00023002"/>
    </source>
</evidence>
<dbReference type="Proteomes" id="UP000053558">
    <property type="component" value="Unassembled WGS sequence"/>
</dbReference>
<reference evidence="3" key="1">
    <citation type="journal article" date="2012" name="Science">
        <title>The Paleozoic origin of enzymatic lignin decomposition reconstructed from 31 fungal genomes.</title>
        <authorList>
            <person name="Floudas D."/>
            <person name="Binder M."/>
            <person name="Riley R."/>
            <person name="Barry K."/>
            <person name="Blanchette R.A."/>
            <person name="Henrissat B."/>
            <person name="Martinez A.T."/>
            <person name="Otillar R."/>
            <person name="Spatafora J.W."/>
            <person name="Yadav J.S."/>
            <person name="Aerts A."/>
            <person name="Benoit I."/>
            <person name="Boyd A."/>
            <person name="Carlson A."/>
            <person name="Copeland A."/>
            <person name="Coutinho P.M."/>
            <person name="de Vries R.P."/>
            <person name="Ferreira P."/>
            <person name="Findley K."/>
            <person name="Foster B."/>
            <person name="Gaskell J."/>
            <person name="Glotzer D."/>
            <person name="Gorecki P."/>
            <person name="Heitman J."/>
            <person name="Hesse C."/>
            <person name="Hori C."/>
            <person name="Igarashi K."/>
            <person name="Jurgens J.A."/>
            <person name="Kallen N."/>
            <person name="Kersten P."/>
            <person name="Kohler A."/>
            <person name="Kuees U."/>
            <person name="Kumar T.K.A."/>
            <person name="Kuo A."/>
            <person name="LaButti K."/>
            <person name="Larrondo L.F."/>
            <person name="Lindquist E."/>
            <person name="Ling A."/>
            <person name="Lombard V."/>
            <person name="Lucas S."/>
            <person name="Lundell T."/>
            <person name="Martin R."/>
            <person name="McLaughlin D.J."/>
            <person name="Morgenstern I."/>
            <person name="Morin E."/>
            <person name="Murat C."/>
            <person name="Nagy L.G."/>
            <person name="Nolan M."/>
            <person name="Ohm R.A."/>
            <person name="Patyshakuliyeva A."/>
            <person name="Rokas A."/>
            <person name="Ruiz-Duenas F.J."/>
            <person name="Sabat G."/>
            <person name="Salamov A."/>
            <person name="Samejima M."/>
            <person name="Schmutz J."/>
            <person name="Slot J.C."/>
            <person name="St John F."/>
            <person name="Stenlid J."/>
            <person name="Sun H."/>
            <person name="Sun S."/>
            <person name="Syed K."/>
            <person name="Tsang A."/>
            <person name="Wiebenga A."/>
            <person name="Young D."/>
            <person name="Pisabarro A."/>
            <person name="Eastwood D.C."/>
            <person name="Martin F."/>
            <person name="Cullen D."/>
            <person name="Grigoriev I.V."/>
            <person name="Hibbett D.S."/>
        </authorList>
    </citation>
    <scope>NUCLEOTIDE SEQUENCE [LARGE SCALE GENOMIC DNA]</scope>
    <source>
        <strain evidence="3">RWD-64-598 SS2</strain>
    </source>
</reference>
<dbReference type="GO" id="GO:0050660">
    <property type="term" value="F:flavin adenine dinucleotide binding"/>
    <property type="evidence" value="ECO:0007669"/>
    <property type="project" value="TreeGrafter"/>
</dbReference>
<dbReference type="PRINTS" id="PR00411">
    <property type="entry name" value="PNDRDTASEI"/>
</dbReference>
<dbReference type="PRINTS" id="PR00368">
    <property type="entry name" value="FADPNR"/>
</dbReference>
<dbReference type="InterPro" id="IPR050982">
    <property type="entry name" value="Auxin_biosynth/cation_transpt"/>
</dbReference>
<dbReference type="InterPro" id="IPR032710">
    <property type="entry name" value="NTF2-like_dom_sf"/>
</dbReference>
<name>A0A5M3MRP3_CONPW</name>
<dbReference type="RefSeq" id="XP_007767696.1">
    <property type="nucleotide sequence ID" value="XM_007769506.1"/>
</dbReference>
<keyword evidence="1" id="KW-0560">Oxidoreductase</keyword>
<dbReference type="PANTHER" id="PTHR43539:SF68">
    <property type="entry name" value="FLAVIN-BINDING MONOOXYGENASE-LIKE PROTEIN (AFU_ORTHOLOGUE AFUA_4G09220)"/>
    <property type="match status" value="1"/>
</dbReference>
<dbReference type="Gene3D" id="3.10.450.50">
    <property type="match status" value="1"/>
</dbReference>
<dbReference type="SUPFAM" id="SSF51905">
    <property type="entry name" value="FAD/NAD(P)-binding domain"/>
    <property type="match status" value="1"/>
</dbReference>
<dbReference type="InterPro" id="IPR036188">
    <property type="entry name" value="FAD/NAD-bd_sf"/>
</dbReference>
<dbReference type="GO" id="GO:0004497">
    <property type="term" value="F:monooxygenase activity"/>
    <property type="evidence" value="ECO:0007669"/>
    <property type="project" value="TreeGrafter"/>
</dbReference>
<dbReference type="SUPFAM" id="SSF54427">
    <property type="entry name" value="NTF2-like"/>
    <property type="match status" value="1"/>
</dbReference>
<dbReference type="EMBL" id="JH711577">
    <property type="protein sequence ID" value="EIW81823.1"/>
    <property type="molecule type" value="Genomic_DNA"/>
</dbReference>
<comment type="caution">
    <text evidence="2">The sequence shown here is derived from an EMBL/GenBank/DDBJ whole genome shotgun (WGS) entry which is preliminary data.</text>
</comment>
<accession>A0A5M3MRP3</accession>
<dbReference type="PANTHER" id="PTHR43539">
    <property type="entry name" value="FLAVIN-BINDING MONOOXYGENASE-LIKE PROTEIN (AFU_ORTHOLOGUE AFUA_4G09220)"/>
    <property type="match status" value="1"/>
</dbReference>
<organism evidence="2 3">
    <name type="scientific">Coniophora puteana (strain RWD-64-598)</name>
    <name type="common">Brown rot fungus</name>
    <dbReference type="NCBI Taxonomy" id="741705"/>
    <lineage>
        <taxon>Eukaryota</taxon>
        <taxon>Fungi</taxon>
        <taxon>Dikarya</taxon>
        <taxon>Basidiomycota</taxon>
        <taxon>Agaricomycotina</taxon>
        <taxon>Agaricomycetes</taxon>
        <taxon>Agaricomycetidae</taxon>
        <taxon>Boletales</taxon>
        <taxon>Coniophorineae</taxon>
        <taxon>Coniophoraceae</taxon>
        <taxon>Coniophora</taxon>
    </lineage>
</organism>
<dbReference type="Pfam" id="PF13738">
    <property type="entry name" value="Pyr_redox_3"/>
    <property type="match status" value="1"/>
</dbReference>
<evidence type="ECO:0000313" key="2">
    <source>
        <dbReference type="EMBL" id="EIW81823.1"/>
    </source>
</evidence>
<keyword evidence="3" id="KW-1185">Reference proteome</keyword>
<protein>
    <submittedName>
        <fullName evidence="2">FAD/NAD(P)-binding domain-containing protein</fullName>
    </submittedName>
</protein>
<dbReference type="GeneID" id="19203051"/>
<dbReference type="KEGG" id="cput:CONPUDRAFT_152727"/>